<evidence type="ECO:0000313" key="2">
    <source>
        <dbReference type="EMBL" id="BDB54104.1"/>
    </source>
</evidence>
<dbReference type="EMBL" id="AP025184">
    <property type="protein sequence ID" value="BDB54104.1"/>
    <property type="molecule type" value="Genomic_DNA"/>
</dbReference>
<reference evidence="2 3" key="2">
    <citation type="journal article" date="2022" name="Microorganisms">
        <title>Complete Genome Sequences of Two Flavobacterium ammonificans Strains and a Flavobacterium ammoniigenes Strain of Ammonifying Bacterioplankton Isolated from Surface River Water.</title>
        <authorList>
            <person name="Suda W."/>
            <person name="Ogata Y."/>
            <person name="Shindo C."/>
            <person name="Watanabe K."/>
        </authorList>
    </citation>
    <scope>NUCLEOTIDE SEQUENCE [LARGE SCALE GENOMIC DNA]</scope>
    <source>
        <strain evidence="2 3">GENT5</strain>
    </source>
</reference>
<name>A0ABN6KXS1_9FLAO</name>
<dbReference type="Proteomes" id="UP001319867">
    <property type="component" value="Chromosome"/>
</dbReference>
<evidence type="ECO:0000313" key="3">
    <source>
        <dbReference type="Proteomes" id="UP001319867"/>
    </source>
</evidence>
<accession>A0ABN6KXS1</accession>
<reference evidence="2 3" key="1">
    <citation type="journal article" date="2022" name="Int. J. Syst. Evol. Microbiol.">
        <title>Flavobacterium ammonificans sp. nov. and Flavobacterium ammoniigenes sp. nov., ammonifying bacteria isolated from surface river water.</title>
        <authorList>
            <person name="Watanabe K."/>
            <person name="Kitamura T."/>
            <person name="Ogata Y."/>
            <person name="Shindo C."/>
            <person name="Suda W."/>
        </authorList>
    </citation>
    <scope>NUCLEOTIDE SEQUENCE [LARGE SCALE GENOMIC DNA]</scope>
    <source>
        <strain evidence="2 3">GENT5</strain>
    </source>
</reference>
<proteinExistence type="predicted"/>
<protein>
    <recommendedName>
        <fullName evidence="1">Alpha-L-rhamnosidase six-hairpin glycosidase domain-containing protein</fullName>
    </recommendedName>
</protein>
<sequence>MISLKQLFYCGILLFIVLKGNAQTSKSIVSVFDKTESIKGKPQHLATPFNTAGDQLYMVGNQDGTFPDLGWHVKGEMGGIWHHPIKLLDGFEASISYGKEHFNLDKADAFINYPFGNKHLYNTFSDQITMERVQFVPDNMGVIYIEYVLKNRTNKPILLQFEIKAISNLMPVWLGERTVMIDGKDQSNYDSKNRYWVVKDANNSWYTVYGSPLEGNSTKDLGAKLHKPNTSKTSTQYSIMLKPNGVFSVPFIISGSSKSKSEATQAYTNVRANAFKLIQKKKQRLLQLNEKSKVTLNDKELSTAFRWLKYNSDWLTVNVAGMGKGMVAGLPDYPWWFGGDMAYSLKGLIATGRKDLTYSSIDLLHKVSEKNNGNGRIVHEVSTNGAVYNLGNVCETPQFVSLIWDVYCWTGDKAFLSHYFPAVEKGLTWLIDKNDADGNAIPDGSGMMEIHGLNSEMIDVAVYSQKAFSDASKMAKLVGKEPLSIAYQNRADVLREKINTDFWVKEFNSYADFIGTKEQALQLADAAIVRADTLKNKWAVTELQAAKLKIQSDTSSAKKGFVLYHNWVVNTPMETGIATKNQAVLALNTAQKFTNSFGLFVTGIDRNEEAIKEENSFASTANKKEFTYTGTVMTLPTGVQVVAENNYGRPDEAYQLLKKITKTFSYALPGSIYEVSPDYGMMTQAWNIYAFGESIVKQFFGIQPLAYKKEIVIKPSLPKALTNGKIENVPIGSNEISIGFVQKATKDQFAITQKSTGWSVVFSQPKGKYKKWVVNNRTVAPKLVGDYEQITLSRKMNTLQLLK</sequence>
<dbReference type="RefSeq" id="WP_229317854.1">
    <property type="nucleotide sequence ID" value="NZ_AP025184.1"/>
</dbReference>
<organism evidence="2 3">
    <name type="scientific">Flavobacterium ammoniigenes</name>
    <dbReference type="NCBI Taxonomy" id="1751095"/>
    <lineage>
        <taxon>Bacteria</taxon>
        <taxon>Pseudomonadati</taxon>
        <taxon>Bacteroidota</taxon>
        <taxon>Flavobacteriia</taxon>
        <taxon>Flavobacteriales</taxon>
        <taxon>Flavobacteriaceae</taxon>
        <taxon>Flavobacterium</taxon>
    </lineage>
</organism>
<evidence type="ECO:0000259" key="1">
    <source>
        <dbReference type="Pfam" id="PF17389"/>
    </source>
</evidence>
<gene>
    <name evidence="2" type="ORF">GENT5_04090</name>
</gene>
<dbReference type="SUPFAM" id="SSF48208">
    <property type="entry name" value="Six-hairpin glycosidases"/>
    <property type="match status" value="1"/>
</dbReference>
<dbReference type="InterPro" id="IPR035396">
    <property type="entry name" value="Bac_rhamnosid6H"/>
</dbReference>
<dbReference type="Pfam" id="PF17389">
    <property type="entry name" value="Bac_rhamnosid6H"/>
    <property type="match status" value="1"/>
</dbReference>
<dbReference type="InterPro" id="IPR012341">
    <property type="entry name" value="6hp_glycosidase-like_sf"/>
</dbReference>
<dbReference type="InterPro" id="IPR008928">
    <property type="entry name" value="6-hairpin_glycosidase_sf"/>
</dbReference>
<dbReference type="Gene3D" id="1.50.10.10">
    <property type="match status" value="1"/>
</dbReference>
<keyword evidence="3" id="KW-1185">Reference proteome</keyword>
<feature type="domain" description="Alpha-L-rhamnosidase six-hairpin glycosidase" evidence="1">
    <location>
        <begin position="397"/>
        <end position="523"/>
    </location>
</feature>